<comment type="caution">
    <text evidence="2">The sequence shown here is derived from an EMBL/GenBank/DDBJ whole genome shotgun (WGS) entry which is preliminary data.</text>
</comment>
<feature type="compositionally biased region" description="Basic and acidic residues" evidence="1">
    <location>
        <begin position="177"/>
        <end position="186"/>
    </location>
</feature>
<feature type="region of interest" description="Disordered" evidence="1">
    <location>
        <begin position="26"/>
        <end position="200"/>
    </location>
</feature>
<organism evidence="2 3">
    <name type="scientific">Molossus molossus</name>
    <name type="common">Pallas' mastiff bat</name>
    <name type="synonym">Vespertilio molossus</name>
    <dbReference type="NCBI Taxonomy" id="27622"/>
    <lineage>
        <taxon>Eukaryota</taxon>
        <taxon>Metazoa</taxon>
        <taxon>Chordata</taxon>
        <taxon>Craniata</taxon>
        <taxon>Vertebrata</taxon>
        <taxon>Euteleostomi</taxon>
        <taxon>Mammalia</taxon>
        <taxon>Eutheria</taxon>
        <taxon>Laurasiatheria</taxon>
        <taxon>Chiroptera</taxon>
        <taxon>Yangochiroptera</taxon>
        <taxon>Molossidae</taxon>
        <taxon>Molossus</taxon>
    </lineage>
</organism>
<evidence type="ECO:0000313" key="2">
    <source>
        <dbReference type="EMBL" id="KAF6444309.1"/>
    </source>
</evidence>
<protein>
    <submittedName>
        <fullName evidence="2">Uncharacterized protein</fullName>
    </submittedName>
</protein>
<dbReference type="InParanoid" id="A0A7J8FA93"/>
<name>A0A7J8FA93_MOLMO</name>
<dbReference type="EMBL" id="JACASF010000012">
    <property type="protein sequence ID" value="KAF6444309.1"/>
    <property type="molecule type" value="Genomic_DNA"/>
</dbReference>
<evidence type="ECO:0000256" key="1">
    <source>
        <dbReference type="SAM" id="MobiDB-lite"/>
    </source>
</evidence>
<feature type="compositionally biased region" description="Polar residues" evidence="1">
    <location>
        <begin position="48"/>
        <end position="61"/>
    </location>
</feature>
<dbReference type="Proteomes" id="UP000550707">
    <property type="component" value="Unassembled WGS sequence"/>
</dbReference>
<gene>
    <name evidence="2" type="ORF">HJG59_008600</name>
</gene>
<accession>A0A7J8FA93</accession>
<keyword evidence="3" id="KW-1185">Reference proteome</keyword>
<reference evidence="2 3" key="1">
    <citation type="journal article" date="2020" name="Nature">
        <title>Six reference-quality genomes reveal evolution of bat adaptations.</title>
        <authorList>
            <person name="Jebb D."/>
            <person name="Huang Z."/>
            <person name="Pippel M."/>
            <person name="Hughes G.M."/>
            <person name="Lavrichenko K."/>
            <person name="Devanna P."/>
            <person name="Winkler S."/>
            <person name="Jermiin L.S."/>
            <person name="Skirmuntt E.C."/>
            <person name="Katzourakis A."/>
            <person name="Burkitt-Gray L."/>
            <person name="Ray D.A."/>
            <person name="Sullivan K.A.M."/>
            <person name="Roscito J.G."/>
            <person name="Kirilenko B.M."/>
            <person name="Davalos L.M."/>
            <person name="Corthals A.P."/>
            <person name="Power M.L."/>
            <person name="Jones G."/>
            <person name="Ransome R.D."/>
            <person name="Dechmann D.K.N."/>
            <person name="Locatelli A.G."/>
            <person name="Puechmaille S.J."/>
            <person name="Fedrigo O."/>
            <person name="Jarvis E.D."/>
            <person name="Hiller M."/>
            <person name="Vernes S.C."/>
            <person name="Myers E.W."/>
            <person name="Teeling E.C."/>
        </authorList>
    </citation>
    <scope>NUCLEOTIDE SEQUENCE [LARGE SCALE GENOMIC DNA]</scope>
    <source>
        <strain evidence="2">MMolMol1</strain>
        <tissue evidence="2">Muscle</tissue>
    </source>
</reference>
<dbReference type="AlphaFoldDB" id="A0A7J8FA93"/>
<sequence>MSPAQRCSHRACGGAAQCVGQAVRTCPRPSRHGVSPSLVPTPEPGPSQPSNSAWVKNQMKSRGSRRVWADSALQPPAQGPGPRDGRGGAGVPVGTEQAQQEGACLRSEPRGDFIIDSASQTRRWGPPSEGGTVPGTDLTGKVLAARKQGDESGEGDALPRKGEQLPSHRSLLITSHSLKEKEKNEVGKGPNPIASAFAWS</sequence>
<evidence type="ECO:0000313" key="3">
    <source>
        <dbReference type="Proteomes" id="UP000550707"/>
    </source>
</evidence>
<proteinExistence type="predicted"/>